<dbReference type="AlphaFoldDB" id="A0A8H2WVL9"/>
<dbReference type="GO" id="GO:0008270">
    <property type="term" value="F:zinc ion binding"/>
    <property type="evidence" value="ECO:0007669"/>
    <property type="project" value="UniProtKB-KW"/>
</dbReference>
<dbReference type="PANTHER" id="PTHR14773:SF0">
    <property type="entry name" value="WD REPEAT-CONTAINING PROTEIN 76"/>
    <property type="match status" value="1"/>
</dbReference>
<evidence type="ECO:0000256" key="3">
    <source>
        <dbReference type="ARBA" id="ARBA00021132"/>
    </source>
</evidence>
<proteinExistence type="inferred from homology"/>
<feature type="domain" description="C2H2-type" evidence="11">
    <location>
        <begin position="830"/>
        <end position="860"/>
    </location>
</feature>
<evidence type="ECO:0000256" key="1">
    <source>
        <dbReference type="ARBA" id="ARBA00005434"/>
    </source>
</evidence>
<keyword evidence="8" id="KW-0862">Zinc</keyword>
<reference evidence="12" key="1">
    <citation type="submission" date="2021-01" db="EMBL/GenBank/DDBJ databases">
        <authorList>
            <person name="Kaushik A."/>
        </authorList>
    </citation>
    <scope>NUCLEOTIDE SEQUENCE</scope>
    <source>
        <strain evidence="12">AG1-1B</strain>
    </source>
</reference>
<keyword evidence="8" id="KW-0863">Zinc-finger</keyword>
<evidence type="ECO:0000256" key="8">
    <source>
        <dbReference type="PROSITE-ProRule" id="PRU00042"/>
    </source>
</evidence>
<organism evidence="12 13">
    <name type="scientific">Rhizoctonia solani</name>
    <dbReference type="NCBI Taxonomy" id="456999"/>
    <lineage>
        <taxon>Eukaryota</taxon>
        <taxon>Fungi</taxon>
        <taxon>Dikarya</taxon>
        <taxon>Basidiomycota</taxon>
        <taxon>Agaricomycotina</taxon>
        <taxon>Agaricomycetes</taxon>
        <taxon>Cantharellales</taxon>
        <taxon>Ceratobasidiaceae</taxon>
        <taxon>Rhizoctonia</taxon>
    </lineage>
</organism>
<feature type="compositionally biased region" description="Low complexity" evidence="10">
    <location>
        <begin position="706"/>
        <end position="734"/>
    </location>
</feature>
<feature type="repeat" description="WD" evidence="9">
    <location>
        <begin position="421"/>
        <end position="459"/>
    </location>
</feature>
<feature type="region of interest" description="Disordered" evidence="10">
    <location>
        <begin position="34"/>
        <end position="102"/>
    </location>
</feature>
<dbReference type="InterPro" id="IPR015943">
    <property type="entry name" value="WD40/YVTN_repeat-like_dom_sf"/>
</dbReference>
<protein>
    <recommendedName>
        <fullName evidence="3">DNA damage-binding protein CMR1</fullName>
    </recommendedName>
    <alternativeName>
        <fullName evidence="2">DNA damage-binding protein cmr1</fullName>
    </alternativeName>
</protein>
<evidence type="ECO:0000256" key="10">
    <source>
        <dbReference type="SAM" id="MobiDB-lite"/>
    </source>
</evidence>
<feature type="compositionally biased region" description="Basic residues" evidence="10">
    <location>
        <begin position="42"/>
        <end position="55"/>
    </location>
</feature>
<dbReference type="PROSITE" id="PS50082">
    <property type="entry name" value="WD_REPEATS_2"/>
    <property type="match status" value="1"/>
</dbReference>
<dbReference type="PROSITE" id="PS00678">
    <property type="entry name" value="WD_REPEATS_1"/>
    <property type="match status" value="1"/>
</dbReference>
<keyword evidence="6" id="KW-0227">DNA damage</keyword>
<dbReference type="Pfam" id="PF00400">
    <property type="entry name" value="WD40"/>
    <property type="match status" value="1"/>
</dbReference>
<feature type="region of interest" description="Disordered" evidence="10">
    <location>
        <begin position="662"/>
        <end position="682"/>
    </location>
</feature>
<dbReference type="SMART" id="SM00320">
    <property type="entry name" value="WD40"/>
    <property type="match status" value="4"/>
</dbReference>
<comment type="similarity">
    <text evidence="1">Belongs to the WD repeat DDB2/WDR76 family.</text>
</comment>
<dbReference type="SUPFAM" id="SSF50978">
    <property type="entry name" value="WD40 repeat-like"/>
    <property type="match status" value="1"/>
</dbReference>
<evidence type="ECO:0000256" key="6">
    <source>
        <dbReference type="ARBA" id="ARBA00022763"/>
    </source>
</evidence>
<keyword evidence="7" id="KW-0238">DNA-binding</keyword>
<dbReference type="Gene3D" id="2.130.10.10">
    <property type="entry name" value="YVTN repeat-like/Quinoprotein amine dehydrogenase"/>
    <property type="match status" value="1"/>
</dbReference>
<dbReference type="GO" id="GO:0006974">
    <property type="term" value="P:DNA damage response"/>
    <property type="evidence" value="ECO:0007669"/>
    <property type="project" value="UniProtKB-KW"/>
</dbReference>
<dbReference type="EMBL" id="CAJMWQ010000964">
    <property type="protein sequence ID" value="CAE6409573.1"/>
    <property type="molecule type" value="Genomic_DNA"/>
</dbReference>
<feature type="region of interest" description="Disordered" evidence="10">
    <location>
        <begin position="706"/>
        <end position="766"/>
    </location>
</feature>
<dbReference type="InterPro" id="IPR001680">
    <property type="entry name" value="WD40_rpt"/>
</dbReference>
<gene>
    <name evidence="12" type="ORF">RDB_LOCUS36741</name>
</gene>
<evidence type="ECO:0000256" key="9">
    <source>
        <dbReference type="PROSITE-ProRule" id="PRU00221"/>
    </source>
</evidence>
<dbReference type="InterPro" id="IPR050853">
    <property type="entry name" value="WD_repeat_DNA-damage-binding"/>
</dbReference>
<dbReference type="PANTHER" id="PTHR14773">
    <property type="entry name" value="WD REPEAT-CONTAINING PROTEIN 76"/>
    <property type="match status" value="1"/>
</dbReference>
<comment type="caution">
    <text evidence="12">The sequence shown here is derived from an EMBL/GenBank/DDBJ whole genome shotgun (WGS) entry which is preliminary data.</text>
</comment>
<dbReference type="GO" id="GO:0005634">
    <property type="term" value="C:nucleus"/>
    <property type="evidence" value="ECO:0007669"/>
    <property type="project" value="TreeGrafter"/>
</dbReference>
<dbReference type="Proteomes" id="UP000663826">
    <property type="component" value="Unassembled WGS sequence"/>
</dbReference>
<sequence length="861" mass="96760">MNDLTEYERARAANIAANQSLLAQIGIKDVQKEISASVPTPHVKKEKPVQPRKRKAEVAPDNTPRRQSRRLRSSVLAVPSNETKAQRREREAEEAKLQKEAEEEAERLAGEERLAKMPRHQDLEFEVLAEDFEDEETKAWDAFRSELVEKKYNQQAGSWTPESPDEKKVAREKDELVAELKKLTLASRAKVCKERIYSAAYHPITTKDVIFFGDKVGTIGIWDARATPDDHEDDADGKVSAEDGQYWSLQPHWPRSSKSSISSIRINPRDAHSIFTSSYDGTVRTTDFVSGISKELAYTEDYLPSSVDIVPNGYELWMSDSGGGIQHLDTRERSRSRRWQLTEKEKIGCVSVNPIAPHLLLTASNNRTMRMWDARYLKKVDFTTEKSEDGDNTTPESTWDDIQEYLGTRDGPKCLWGEWRHRQSVSSAFWDISGRRIISTSYDDTLRVWDIRPSSLKQDGPLKSFRPTTEIKHNCQTGRWVTILRARWSENPNAYPHFTIGNMAQSLDVVGYNGEVLAKLANKERVSAVQAVTASHPSILARASPNGIYRMMSTSSVYSRSDVSGSVHAPGYGHTPYGHQDMNQLNWFIDDSFSSYDFRFPSFQAELDLLFNNQPTISSRATTDPSHILCHSEVSFSSSLCQSWPDEPFPGQYLIPEMESTQPMGHGASGSTTGAARSCSPASESSFLSDAASFSSELSFVGQALAASGPSSAGPSTAGPSRVVEMQQQQQQQQPMPMLAVPSSVGPVRRGRGRPRKDAPPVHQPPPLCTYIDPLTGTPCNKLLNRHHDLPRHLFKHAQEEAALVNSSRLSRELATLLPDDWKEKDELKLPCRFCSQVFSRADAVKRHEKNEHKHRPRKTR</sequence>
<name>A0A8H2WVL9_9AGAM</name>
<keyword evidence="5" id="KW-0677">Repeat</keyword>
<evidence type="ECO:0000259" key="11">
    <source>
        <dbReference type="PROSITE" id="PS50157"/>
    </source>
</evidence>
<dbReference type="InterPro" id="IPR013087">
    <property type="entry name" value="Znf_C2H2_type"/>
</dbReference>
<dbReference type="PROSITE" id="PS00028">
    <property type="entry name" value="ZINC_FINGER_C2H2_1"/>
    <property type="match status" value="1"/>
</dbReference>
<feature type="compositionally biased region" description="Low complexity" evidence="10">
    <location>
        <begin position="669"/>
        <end position="682"/>
    </location>
</feature>
<dbReference type="InterPro" id="IPR019775">
    <property type="entry name" value="WD40_repeat_CS"/>
</dbReference>
<evidence type="ECO:0000256" key="5">
    <source>
        <dbReference type="ARBA" id="ARBA00022737"/>
    </source>
</evidence>
<evidence type="ECO:0000256" key="7">
    <source>
        <dbReference type="ARBA" id="ARBA00023125"/>
    </source>
</evidence>
<keyword evidence="8" id="KW-0479">Metal-binding</keyword>
<accession>A0A8H2WVL9</accession>
<dbReference type="PROSITE" id="PS50294">
    <property type="entry name" value="WD_REPEATS_REGION"/>
    <property type="match status" value="1"/>
</dbReference>
<evidence type="ECO:0000256" key="2">
    <source>
        <dbReference type="ARBA" id="ARBA00020027"/>
    </source>
</evidence>
<dbReference type="GO" id="GO:2000001">
    <property type="term" value="P:regulation of DNA damage checkpoint"/>
    <property type="evidence" value="ECO:0007669"/>
    <property type="project" value="TreeGrafter"/>
</dbReference>
<dbReference type="Gene3D" id="3.30.160.60">
    <property type="entry name" value="Classic Zinc Finger"/>
    <property type="match status" value="1"/>
</dbReference>
<evidence type="ECO:0000256" key="4">
    <source>
        <dbReference type="ARBA" id="ARBA00022574"/>
    </source>
</evidence>
<evidence type="ECO:0000313" key="13">
    <source>
        <dbReference type="Proteomes" id="UP000663826"/>
    </source>
</evidence>
<dbReference type="GO" id="GO:0003677">
    <property type="term" value="F:DNA binding"/>
    <property type="evidence" value="ECO:0007669"/>
    <property type="project" value="UniProtKB-KW"/>
</dbReference>
<dbReference type="PROSITE" id="PS50157">
    <property type="entry name" value="ZINC_FINGER_C2H2_2"/>
    <property type="match status" value="1"/>
</dbReference>
<evidence type="ECO:0000313" key="12">
    <source>
        <dbReference type="EMBL" id="CAE6409573.1"/>
    </source>
</evidence>
<feature type="compositionally biased region" description="Basic and acidic residues" evidence="10">
    <location>
        <begin position="84"/>
        <end position="102"/>
    </location>
</feature>
<dbReference type="InterPro" id="IPR036322">
    <property type="entry name" value="WD40_repeat_dom_sf"/>
</dbReference>
<keyword evidence="4 9" id="KW-0853">WD repeat</keyword>